<dbReference type="AlphaFoldDB" id="A0A6N2S400"/>
<sequence>MQSDTVECKPTMWFTGRAVIMALMFLGFGVYFYYDASTGYPQKNLEFFMHKAFVDAGALFDREVSGNGASPQDWERTVLERTVEFPEGYQVPSGVDRDATPWPDVLADYRLMSAPGKGWSAAWQSYSGEKRYPIKPVDHPYDASKIFEQWVAGSICMVLALVALFFLVRTRGRKMALKEGQVTAAGRVFRVDDIARLDLRRWKMKGLAIATLNPECGGDRIRLDGLTYGGFRKEDSPNNAEDFMKALLSLYRGEVVDYEEAPESGGTPARKDDEDAV</sequence>
<protein>
    <submittedName>
        <fullName evidence="3">Uncharacterized protein</fullName>
    </submittedName>
</protein>
<evidence type="ECO:0000313" key="3">
    <source>
        <dbReference type="EMBL" id="VYS87882.1"/>
    </source>
</evidence>
<proteinExistence type="predicted"/>
<feature type="region of interest" description="Disordered" evidence="1">
    <location>
        <begin position="258"/>
        <end position="277"/>
    </location>
</feature>
<organism evidence="3">
    <name type="scientific">Akkermansia muciniphila</name>
    <dbReference type="NCBI Taxonomy" id="239935"/>
    <lineage>
        <taxon>Bacteria</taxon>
        <taxon>Pseudomonadati</taxon>
        <taxon>Verrucomicrobiota</taxon>
        <taxon>Verrucomicrobiia</taxon>
        <taxon>Verrucomicrobiales</taxon>
        <taxon>Akkermansiaceae</taxon>
        <taxon>Akkermansia</taxon>
    </lineage>
</organism>
<dbReference type="EMBL" id="CACRSS010000002">
    <property type="protein sequence ID" value="VYS87882.1"/>
    <property type="molecule type" value="Genomic_DNA"/>
</dbReference>
<keyword evidence="2" id="KW-1133">Transmembrane helix</keyword>
<reference evidence="3" key="1">
    <citation type="submission" date="2019-11" db="EMBL/GenBank/DDBJ databases">
        <authorList>
            <person name="Feng L."/>
        </authorList>
    </citation>
    <scope>NUCLEOTIDE SEQUENCE</scope>
    <source>
        <strain evidence="3">AMuciniphilaLFYP55</strain>
    </source>
</reference>
<accession>A0A6N2S400</accession>
<evidence type="ECO:0000256" key="2">
    <source>
        <dbReference type="SAM" id="Phobius"/>
    </source>
</evidence>
<keyword evidence="2" id="KW-0812">Transmembrane</keyword>
<feature type="transmembrane region" description="Helical" evidence="2">
    <location>
        <begin position="12"/>
        <end position="34"/>
    </location>
</feature>
<keyword evidence="2" id="KW-0472">Membrane</keyword>
<feature type="transmembrane region" description="Helical" evidence="2">
    <location>
        <begin position="150"/>
        <end position="168"/>
    </location>
</feature>
<evidence type="ECO:0000256" key="1">
    <source>
        <dbReference type="SAM" id="MobiDB-lite"/>
    </source>
</evidence>
<name>A0A6N2S400_9BACT</name>
<gene>
    <name evidence="3" type="ORF">AMLFYP55_01961</name>
</gene>